<accession>A0A0A6RPL5</accession>
<reference evidence="2 3" key="1">
    <citation type="journal article" date="2016" name="Front. Microbiol.">
        <title>Single-Cell (Meta-)Genomics of a Dimorphic Candidatus Thiomargarita nelsonii Reveals Genomic Plasticity.</title>
        <authorList>
            <person name="Flood B.E."/>
            <person name="Fliss P."/>
            <person name="Jones D.S."/>
            <person name="Dick G.J."/>
            <person name="Jain S."/>
            <person name="Kaster A.K."/>
            <person name="Winkel M."/>
            <person name="Mussmann M."/>
            <person name="Bailey J."/>
        </authorList>
    </citation>
    <scope>NUCLEOTIDE SEQUENCE [LARGE SCALE GENOMIC DNA]</scope>
    <source>
        <strain evidence="2">Hydrate Ridge</strain>
    </source>
</reference>
<evidence type="ECO:0000313" key="3">
    <source>
        <dbReference type="Proteomes" id="UP000030428"/>
    </source>
</evidence>
<dbReference type="Proteomes" id="UP000030428">
    <property type="component" value="Unassembled WGS sequence"/>
</dbReference>
<protein>
    <submittedName>
        <fullName evidence="2">Uncharacterized protein</fullName>
    </submittedName>
</protein>
<keyword evidence="3" id="KW-1185">Reference proteome</keyword>
<organism evidence="2 3">
    <name type="scientific">Candidatus Thiomargarita nelsonii</name>
    <dbReference type="NCBI Taxonomy" id="1003181"/>
    <lineage>
        <taxon>Bacteria</taxon>
        <taxon>Pseudomonadati</taxon>
        <taxon>Pseudomonadota</taxon>
        <taxon>Gammaproteobacteria</taxon>
        <taxon>Thiotrichales</taxon>
        <taxon>Thiotrichaceae</taxon>
        <taxon>Thiomargarita</taxon>
    </lineage>
</organism>
<dbReference type="EMBL" id="JSZA02000007">
    <property type="protein sequence ID" value="KHD05796.1"/>
    <property type="molecule type" value="Genomic_DNA"/>
</dbReference>
<feature type="compositionally biased region" description="Basic and acidic residues" evidence="1">
    <location>
        <begin position="10"/>
        <end position="20"/>
    </location>
</feature>
<feature type="region of interest" description="Disordered" evidence="1">
    <location>
        <begin position="140"/>
        <end position="161"/>
    </location>
</feature>
<comment type="caution">
    <text evidence="2">The sequence shown here is derived from an EMBL/GenBank/DDBJ whole genome shotgun (WGS) entry which is preliminary data.</text>
</comment>
<evidence type="ECO:0000313" key="2">
    <source>
        <dbReference type="EMBL" id="KHD05796.1"/>
    </source>
</evidence>
<feature type="region of interest" description="Disordered" evidence="1">
    <location>
        <begin position="1"/>
        <end position="29"/>
    </location>
</feature>
<gene>
    <name evidence="2" type="ORF">PN36_02830</name>
</gene>
<evidence type="ECO:0000256" key="1">
    <source>
        <dbReference type="SAM" id="MobiDB-lite"/>
    </source>
</evidence>
<sequence length="161" mass="18000">MSPQKKRKEKKDSASHEEKKRRSRRSYLQLKVNLSETTPTGAVILEALLSDDPKFFKRYGLGPKVTRANKLLWLAYLGITQGHAPGSESVTVVSSPNEVAPPIETPKIQETVTDYSPKETVPSEEPHFELEKLELKMTKASEHEQEEDALDEGALMAGLID</sequence>
<name>A0A0A6RPL5_9GAMM</name>
<proteinExistence type="predicted"/>
<dbReference type="AlphaFoldDB" id="A0A0A6RPL5"/>